<dbReference type="EMBL" id="JARIHO010000006">
    <property type="protein sequence ID" value="KAJ7359410.1"/>
    <property type="molecule type" value="Genomic_DNA"/>
</dbReference>
<organism evidence="1 2">
    <name type="scientific">Mycena albidolilacea</name>
    <dbReference type="NCBI Taxonomy" id="1033008"/>
    <lineage>
        <taxon>Eukaryota</taxon>
        <taxon>Fungi</taxon>
        <taxon>Dikarya</taxon>
        <taxon>Basidiomycota</taxon>
        <taxon>Agaricomycotina</taxon>
        <taxon>Agaricomycetes</taxon>
        <taxon>Agaricomycetidae</taxon>
        <taxon>Agaricales</taxon>
        <taxon>Marasmiineae</taxon>
        <taxon>Mycenaceae</taxon>
        <taxon>Mycena</taxon>
    </lineage>
</organism>
<evidence type="ECO:0000313" key="2">
    <source>
        <dbReference type="Proteomes" id="UP001218218"/>
    </source>
</evidence>
<gene>
    <name evidence="1" type="ORF">DFH08DRAFT_801223</name>
</gene>
<evidence type="ECO:0000313" key="1">
    <source>
        <dbReference type="EMBL" id="KAJ7359410.1"/>
    </source>
</evidence>
<dbReference type="Proteomes" id="UP001218218">
    <property type="component" value="Unassembled WGS sequence"/>
</dbReference>
<protein>
    <submittedName>
        <fullName evidence="1">Uncharacterized protein</fullName>
    </submittedName>
</protein>
<name>A0AAD7AI42_9AGAR</name>
<proteinExistence type="predicted"/>
<accession>A0AAD7AI42</accession>
<keyword evidence="2" id="KW-1185">Reference proteome</keyword>
<dbReference type="AlphaFoldDB" id="A0AAD7AI42"/>
<comment type="caution">
    <text evidence="1">The sequence shown here is derived from an EMBL/GenBank/DDBJ whole genome shotgun (WGS) entry which is preliminary data.</text>
</comment>
<sequence>MSRFQTEVSHIVKTCSREALEGKRLGTGRGEWGQGYNRIVDGVPESVALVKQGVDRGKKSNMWSAISVIILKGSTRCRNQDVGLVSTKFLRDTGVTEGTSQMQVMVDFETGEGLYMSKKAKNTGEGNETYSRPQDAEASSIKYEYYCEQSVIGFVSDDQRRARAPKQGVSLRLDPKFAKAAYASKSGDGELIAFLVAQDLDAL</sequence>
<reference evidence="1" key="1">
    <citation type="submission" date="2023-03" db="EMBL/GenBank/DDBJ databases">
        <title>Massive genome expansion in bonnet fungi (Mycena s.s.) driven by repeated elements and novel gene families across ecological guilds.</title>
        <authorList>
            <consortium name="Lawrence Berkeley National Laboratory"/>
            <person name="Harder C.B."/>
            <person name="Miyauchi S."/>
            <person name="Viragh M."/>
            <person name="Kuo A."/>
            <person name="Thoen E."/>
            <person name="Andreopoulos B."/>
            <person name="Lu D."/>
            <person name="Skrede I."/>
            <person name="Drula E."/>
            <person name="Henrissat B."/>
            <person name="Morin E."/>
            <person name="Kohler A."/>
            <person name="Barry K."/>
            <person name="LaButti K."/>
            <person name="Morin E."/>
            <person name="Salamov A."/>
            <person name="Lipzen A."/>
            <person name="Mereny Z."/>
            <person name="Hegedus B."/>
            <person name="Baldrian P."/>
            <person name="Stursova M."/>
            <person name="Weitz H."/>
            <person name="Taylor A."/>
            <person name="Grigoriev I.V."/>
            <person name="Nagy L.G."/>
            <person name="Martin F."/>
            <person name="Kauserud H."/>
        </authorList>
    </citation>
    <scope>NUCLEOTIDE SEQUENCE</scope>
    <source>
        <strain evidence="1">CBHHK002</strain>
    </source>
</reference>